<gene>
    <name evidence="1" type="ORF">SYV04_31335</name>
</gene>
<dbReference type="EMBL" id="JAXIVS010000012">
    <property type="protein sequence ID" value="MDY7230925.1"/>
    <property type="molecule type" value="Genomic_DNA"/>
</dbReference>
<evidence type="ECO:0000313" key="1">
    <source>
        <dbReference type="EMBL" id="MDY7230925.1"/>
    </source>
</evidence>
<keyword evidence="2" id="KW-1185">Reference proteome</keyword>
<protein>
    <submittedName>
        <fullName evidence="1">Imm49 family immunity protein</fullName>
    </submittedName>
</protein>
<dbReference type="InterPro" id="IPR029074">
    <property type="entry name" value="Imm49"/>
</dbReference>
<sequence>MLAIAVLLAEADTANFFRHLAMSGEAHRQLLLEAREAGKAVRFATSGNFLPFCDAVVSGQEFLAREIANLSPGQWVPGEEYEEDFVYGRFLHFLLLEGFQTSPRQKALLDRMAMLDEEPNARQQLCRALFEKGPKAFETALIDALREHERHCEELEARQFASSARSQTEKYIFIEGLALLRMAEGAGISTATEYRLMPSLARRKS</sequence>
<proteinExistence type="predicted"/>
<reference evidence="1 2" key="1">
    <citation type="submission" date="2023-12" db="EMBL/GenBank/DDBJ databases">
        <title>the genome sequence of Hyalangium sp. s54d21.</title>
        <authorList>
            <person name="Zhang X."/>
        </authorList>
    </citation>
    <scope>NUCLEOTIDE SEQUENCE [LARGE SCALE GENOMIC DNA]</scope>
    <source>
        <strain evidence="2">s54d21</strain>
    </source>
</reference>
<organism evidence="1 2">
    <name type="scientific">Hyalangium rubrum</name>
    <dbReference type="NCBI Taxonomy" id="3103134"/>
    <lineage>
        <taxon>Bacteria</taxon>
        <taxon>Pseudomonadati</taxon>
        <taxon>Myxococcota</taxon>
        <taxon>Myxococcia</taxon>
        <taxon>Myxococcales</taxon>
        <taxon>Cystobacterineae</taxon>
        <taxon>Archangiaceae</taxon>
        <taxon>Hyalangium</taxon>
    </lineage>
</organism>
<name>A0ABU5HCB7_9BACT</name>
<comment type="caution">
    <text evidence="1">The sequence shown here is derived from an EMBL/GenBank/DDBJ whole genome shotgun (WGS) entry which is preliminary data.</text>
</comment>
<dbReference type="Pfam" id="PF15575">
    <property type="entry name" value="Imm49"/>
    <property type="match status" value="1"/>
</dbReference>
<accession>A0ABU5HCB7</accession>
<dbReference type="Proteomes" id="UP001291309">
    <property type="component" value="Unassembled WGS sequence"/>
</dbReference>
<dbReference type="RefSeq" id="WP_321549635.1">
    <property type="nucleotide sequence ID" value="NZ_JAXIVS010000012.1"/>
</dbReference>
<evidence type="ECO:0000313" key="2">
    <source>
        <dbReference type="Proteomes" id="UP001291309"/>
    </source>
</evidence>